<protein>
    <submittedName>
        <fullName evidence="4">AbsP</fullName>
    </submittedName>
</protein>
<evidence type="ECO:0000259" key="3">
    <source>
        <dbReference type="Pfam" id="PF12146"/>
    </source>
</evidence>
<dbReference type="InterPro" id="IPR022742">
    <property type="entry name" value="Hydrolase_4"/>
</dbReference>
<dbReference type="SUPFAM" id="SSF53474">
    <property type="entry name" value="alpha/beta-Hydrolases"/>
    <property type="match status" value="1"/>
</dbReference>
<name>A0A1V0QH91_9ACTN</name>
<comment type="similarity">
    <text evidence="1">Belongs to the AB hydrolase superfamily.</text>
</comment>
<evidence type="ECO:0000313" key="4">
    <source>
        <dbReference type="EMBL" id="ARE67863.1"/>
    </source>
</evidence>
<sequence length="301" mass="32153">MPRTDVTFPSGTGSCAAWLYTPTVSEESTAPATRPIVVMAHGLGGVKEERLDAFAERFTAAGYLCLVFDYRHFGASSGEPRRLLDIARQREDWKAAVAHARTVDAADPDRVIVWGTSFGGGHAIVTAAEDPRIAAAIAQCPFTDGLASSTAVPPLTSLKLTVRALADALGSRLGRAPVMVPTYGEPGSTALMTAPDVVAGMARLLPPGADCPKDVAARFALDIIRDFPGRQAKNVACPIFFAVCERDSVAPPRPTQKYASQAPKGEIRLYDAGHFDIYVGDDFERNVNDQLDFLTRHVPAA</sequence>
<dbReference type="AlphaFoldDB" id="A0A1V0QH91"/>
<dbReference type="Gene3D" id="3.40.50.1820">
    <property type="entry name" value="alpha/beta hydrolase"/>
    <property type="match status" value="1"/>
</dbReference>
<dbReference type="GO" id="GO:0052689">
    <property type="term" value="F:carboxylic ester hydrolase activity"/>
    <property type="evidence" value="ECO:0007669"/>
    <property type="project" value="UniProtKB-ARBA"/>
</dbReference>
<accession>A0A1V0QH91</accession>
<keyword evidence="2" id="KW-0378">Hydrolase</keyword>
<dbReference type="PANTHER" id="PTHR22946">
    <property type="entry name" value="DIENELACTONE HYDROLASE DOMAIN-CONTAINING PROTEIN-RELATED"/>
    <property type="match status" value="1"/>
</dbReference>
<proteinExistence type="inferred from homology"/>
<dbReference type="InterPro" id="IPR029058">
    <property type="entry name" value="AB_hydrolase_fold"/>
</dbReference>
<feature type="domain" description="Serine aminopeptidase S33" evidence="3">
    <location>
        <begin position="33"/>
        <end position="272"/>
    </location>
</feature>
<organism evidence="4">
    <name type="scientific">Streptomyces sp. LC-6-2</name>
    <dbReference type="NCBI Taxonomy" id="1676287"/>
    <lineage>
        <taxon>Bacteria</taxon>
        <taxon>Bacillati</taxon>
        <taxon>Actinomycetota</taxon>
        <taxon>Actinomycetes</taxon>
        <taxon>Kitasatosporales</taxon>
        <taxon>Streptomycetaceae</taxon>
        <taxon>Streptomyces</taxon>
    </lineage>
</organism>
<dbReference type="InterPro" id="IPR050261">
    <property type="entry name" value="FrsA_esterase"/>
</dbReference>
<evidence type="ECO:0000256" key="2">
    <source>
        <dbReference type="ARBA" id="ARBA00022801"/>
    </source>
</evidence>
<dbReference type="PANTHER" id="PTHR22946:SF9">
    <property type="entry name" value="POLYKETIDE TRANSFERASE AF380"/>
    <property type="match status" value="1"/>
</dbReference>
<evidence type="ECO:0000256" key="1">
    <source>
        <dbReference type="ARBA" id="ARBA00008645"/>
    </source>
</evidence>
<dbReference type="EMBL" id="KY432814">
    <property type="protein sequence ID" value="ARE67863.1"/>
    <property type="molecule type" value="Genomic_DNA"/>
</dbReference>
<dbReference type="Pfam" id="PF12146">
    <property type="entry name" value="Hydrolase_4"/>
    <property type="match status" value="1"/>
</dbReference>
<reference evidence="4" key="1">
    <citation type="journal article" date="2017" name="J. Nat. Prod.">
        <title>Bi- and Tetracyclic Spirotetronates from the Coal Mine Fire Isolate Streptomyces sp. LC-6-2.</title>
        <authorList>
            <person name="Wang X."/>
            <person name="Elshahawi S.I."/>
            <person name="Cai W."/>
            <person name="Zhang Y."/>
            <person name="Ponomareva L.V."/>
            <person name="Chen X."/>
            <person name="Copley G.C."/>
            <person name="Hower J.C."/>
            <person name="Zhan C.G."/>
            <person name="Parkin S."/>
            <person name="Rohr J."/>
            <person name="Van Lanen S.G."/>
            <person name="Shaaban K.A."/>
            <person name="Thorson J.S."/>
        </authorList>
    </citation>
    <scope>NUCLEOTIDE SEQUENCE</scope>
    <source>
        <strain evidence="4">LC-6-2</strain>
    </source>
</reference>